<keyword evidence="2" id="KW-1185">Reference proteome</keyword>
<name>A0A0R3WDM2_TAEAS</name>
<dbReference type="WBParaSite" id="TASK_0000887201-mRNA-1">
    <property type="protein sequence ID" value="TASK_0000887201-mRNA-1"/>
    <property type="gene ID" value="TASK_0000887201"/>
</dbReference>
<dbReference type="Proteomes" id="UP000282613">
    <property type="component" value="Unassembled WGS sequence"/>
</dbReference>
<organism evidence="3">
    <name type="scientific">Taenia asiatica</name>
    <name type="common">Asian tapeworm</name>
    <dbReference type="NCBI Taxonomy" id="60517"/>
    <lineage>
        <taxon>Eukaryota</taxon>
        <taxon>Metazoa</taxon>
        <taxon>Spiralia</taxon>
        <taxon>Lophotrochozoa</taxon>
        <taxon>Platyhelminthes</taxon>
        <taxon>Cestoda</taxon>
        <taxon>Eucestoda</taxon>
        <taxon>Cyclophyllidea</taxon>
        <taxon>Taeniidae</taxon>
        <taxon>Taenia</taxon>
    </lineage>
</organism>
<sequence length="82" mass="9530">MFPAFLHTPVSGYHVMSTNIDFNFCFYTSFQICHLRYYFTRSPCGFTVTVGITRYSTMHVSVFLSAFKEYPLFFPVPMACIV</sequence>
<evidence type="ECO:0000313" key="3">
    <source>
        <dbReference type="WBParaSite" id="TASK_0000887201-mRNA-1"/>
    </source>
</evidence>
<reference evidence="3" key="1">
    <citation type="submission" date="2017-02" db="UniProtKB">
        <authorList>
            <consortium name="WormBaseParasite"/>
        </authorList>
    </citation>
    <scope>IDENTIFICATION</scope>
</reference>
<gene>
    <name evidence="1" type="ORF">TASK_LOCUS8873</name>
</gene>
<protein>
    <submittedName>
        <fullName evidence="3">Ovule protein</fullName>
    </submittedName>
</protein>
<evidence type="ECO:0000313" key="2">
    <source>
        <dbReference type="Proteomes" id="UP000282613"/>
    </source>
</evidence>
<dbReference type="AlphaFoldDB" id="A0A0R3WDM2"/>
<accession>A0A0R3WDM2</accession>
<evidence type="ECO:0000313" key="1">
    <source>
        <dbReference type="EMBL" id="VDK41187.1"/>
    </source>
</evidence>
<reference evidence="1 2" key="2">
    <citation type="submission" date="2018-11" db="EMBL/GenBank/DDBJ databases">
        <authorList>
            <consortium name="Pathogen Informatics"/>
        </authorList>
    </citation>
    <scope>NUCLEOTIDE SEQUENCE [LARGE SCALE GENOMIC DNA]</scope>
</reference>
<dbReference type="EMBL" id="UYRS01018915">
    <property type="protein sequence ID" value="VDK41187.1"/>
    <property type="molecule type" value="Genomic_DNA"/>
</dbReference>
<proteinExistence type="predicted"/>